<accession>A0A4C1XYS1</accession>
<proteinExistence type="predicted"/>
<reference evidence="1 2" key="1">
    <citation type="journal article" date="2019" name="Commun. Biol.">
        <title>The bagworm genome reveals a unique fibroin gene that provides high tensile strength.</title>
        <authorList>
            <person name="Kono N."/>
            <person name="Nakamura H."/>
            <person name="Ohtoshi R."/>
            <person name="Tomita M."/>
            <person name="Numata K."/>
            <person name="Arakawa K."/>
        </authorList>
    </citation>
    <scope>NUCLEOTIDE SEQUENCE [LARGE SCALE GENOMIC DNA]</scope>
</reference>
<name>A0A4C1XYS1_EUMVA</name>
<evidence type="ECO:0000313" key="2">
    <source>
        <dbReference type="Proteomes" id="UP000299102"/>
    </source>
</evidence>
<keyword evidence="2" id="KW-1185">Reference proteome</keyword>
<dbReference type="OrthoDB" id="10063284at2759"/>
<organism evidence="1 2">
    <name type="scientific">Eumeta variegata</name>
    <name type="common">Bagworm moth</name>
    <name type="synonym">Eumeta japonica</name>
    <dbReference type="NCBI Taxonomy" id="151549"/>
    <lineage>
        <taxon>Eukaryota</taxon>
        <taxon>Metazoa</taxon>
        <taxon>Ecdysozoa</taxon>
        <taxon>Arthropoda</taxon>
        <taxon>Hexapoda</taxon>
        <taxon>Insecta</taxon>
        <taxon>Pterygota</taxon>
        <taxon>Neoptera</taxon>
        <taxon>Endopterygota</taxon>
        <taxon>Lepidoptera</taxon>
        <taxon>Glossata</taxon>
        <taxon>Ditrysia</taxon>
        <taxon>Tineoidea</taxon>
        <taxon>Psychidae</taxon>
        <taxon>Oiketicinae</taxon>
        <taxon>Eumeta</taxon>
    </lineage>
</organism>
<evidence type="ECO:0000313" key="1">
    <source>
        <dbReference type="EMBL" id="GBP68313.1"/>
    </source>
</evidence>
<sequence>MARDAGLTLPEELQRAILECLDRFYEELEHRYKAMDDTLITFGVVQPKTLLTSTKEELRDIVSNLTKIYDELCAEVIILEILQPRCHLEAASISLQEAVQWTTLELLKFIVKWGYSESVPSTFKKQTSTRVTRERESAPPADIRNPSRIISALLASCRGIGCLMDRGEG</sequence>
<comment type="caution">
    <text evidence="1">The sequence shown here is derived from an EMBL/GenBank/DDBJ whole genome shotgun (WGS) entry which is preliminary data.</text>
</comment>
<gene>
    <name evidence="1" type="ORF">EVAR_4912_1</name>
</gene>
<dbReference type="Proteomes" id="UP000299102">
    <property type="component" value="Unassembled WGS sequence"/>
</dbReference>
<dbReference type="AlphaFoldDB" id="A0A4C1XYS1"/>
<protein>
    <submittedName>
        <fullName evidence="1">Uncharacterized protein</fullName>
    </submittedName>
</protein>
<dbReference type="EMBL" id="BGZK01001007">
    <property type="protein sequence ID" value="GBP68313.1"/>
    <property type="molecule type" value="Genomic_DNA"/>
</dbReference>